<feature type="transmembrane region" description="Helical" evidence="1">
    <location>
        <begin position="42"/>
        <end position="60"/>
    </location>
</feature>
<keyword evidence="3" id="KW-1185">Reference proteome</keyword>
<keyword evidence="1" id="KW-0472">Membrane</keyword>
<proteinExistence type="predicted"/>
<reference evidence="2 3" key="1">
    <citation type="journal article" date="2013" name="Science">
        <title>Pandoraviruses: amoeba viruses with genomes up to 2.5 Mb reaching that of parasitic eukaryotes.</title>
        <authorList>
            <person name="Philippe N."/>
            <person name="Legendre M."/>
            <person name="Doutre G."/>
            <person name="Coute Y."/>
            <person name="Poirot O."/>
            <person name="Lescot M."/>
            <person name="Arslan D."/>
            <person name="Seltzer V."/>
            <person name="Bertaux L."/>
            <person name="Bruley C."/>
            <person name="Garin J."/>
            <person name="Claverie J.M."/>
            <person name="Abergel C."/>
        </authorList>
    </citation>
    <scope>NUCLEOTIDE SEQUENCE [LARGE SCALE GENOMIC DNA]</scope>
</reference>
<dbReference type="KEGG" id="vg:16606050"/>
<dbReference type="EMBL" id="KC977571">
    <property type="protein sequence ID" value="AGO84263.1"/>
    <property type="molecule type" value="Genomic_DNA"/>
</dbReference>
<keyword evidence="1" id="KW-0812">Transmembrane</keyword>
<sequence>MRVRLDFFFLSVCTSASRDLVFDRHRRRSASPFRRHPGARVSFFFFFSWTLYAVVPGWPGRVRWCP</sequence>
<dbReference type="RefSeq" id="YP_008437333.1">
    <property type="nucleotide sequence ID" value="NC_022098.1"/>
</dbReference>
<name>S4VV60_9VIRU</name>
<accession>S4VV60</accession>
<dbReference type="Proteomes" id="UP000204584">
    <property type="component" value="Segment"/>
</dbReference>
<dbReference type="GeneID" id="16606050"/>
<protein>
    <submittedName>
        <fullName evidence="2">Uncharacterized protein</fullName>
    </submittedName>
</protein>
<gene>
    <name evidence="2" type="ORF">psal_cds_483</name>
</gene>
<keyword evidence="1" id="KW-1133">Transmembrane helix</keyword>
<evidence type="ECO:0000313" key="3">
    <source>
        <dbReference type="Proteomes" id="UP000204584"/>
    </source>
</evidence>
<evidence type="ECO:0000313" key="2">
    <source>
        <dbReference type="EMBL" id="AGO84263.1"/>
    </source>
</evidence>
<evidence type="ECO:0000256" key="1">
    <source>
        <dbReference type="SAM" id="Phobius"/>
    </source>
</evidence>
<organism evidence="2 3">
    <name type="scientific">Pandoravirus salinus</name>
    <dbReference type="NCBI Taxonomy" id="1349410"/>
    <lineage>
        <taxon>Viruses</taxon>
        <taxon>Pandoravirus</taxon>
    </lineage>
</organism>